<dbReference type="OrthoDB" id="285216at2"/>
<organism evidence="2 3">
    <name type="scientific">Moorena producens 3L</name>
    <dbReference type="NCBI Taxonomy" id="489825"/>
    <lineage>
        <taxon>Bacteria</taxon>
        <taxon>Bacillati</taxon>
        <taxon>Cyanobacteriota</taxon>
        <taxon>Cyanophyceae</taxon>
        <taxon>Coleofasciculales</taxon>
        <taxon>Coleofasciculaceae</taxon>
        <taxon>Moorena</taxon>
    </lineage>
</organism>
<dbReference type="PANTHER" id="PTHR43777">
    <property type="entry name" value="MOLYBDENUM COFACTOR CYTIDYLYLTRANSFERASE"/>
    <property type="match status" value="1"/>
</dbReference>
<dbReference type="SUPFAM" id="SSF53448">
    <property type="entry name" value="Nucleotide-diphospho-sugar transferases"/>
    <property type="match status" value="1"/>
</dbReference>
<accession>F4XSK1</accession>
<dbReference type="CDD" id="cd04182">
    <property type="entry name" value="GT_2_like_f"/>
    <property type="match status" value="1"/>
</dbReference>
<gene>
    <name evidence="2" type="ORF">LYNGBM3L_18470</name>
</gene>
<evidence type="ECO:0000313" key="2">
    <source>
        <dbReference type="EMBL" id="EGJ32414.1"/>
    </source>
</evidence>
<dbReference type="eggNOG" id="COG2068">
    <property type="taxonomic scope" value="Bacteria"/>
</dbReference>
<name>F4XSK1_9CYAN</name>
<evidence type="ECO:0000259" key="1">
    <source>
        <dbReference type="Pfam" id="PF12804"/>
    </source>
</evidence>
<dbReference type="RefSeq" id="WP_008184821.1">
    <property type="nucleotide sequence ID" value="NZ_GL890923.1"/>
</dbReference>
<dbReference type="InterPro" id="IPR029044">
    <property type="entry name" value="Nucleotide-diphossugar_trans"/>
</dbReference>
<dbReference type="Gene3D" id="3.90.550.10">
    <property type="entry name" value="Spore Coat Polysaccharide Biosynthesis Protein SpsA, Chain A"/>
    <property type="match status" value="1"/>
</dbReference>
<protein>
    <submittedName>
        <fullName evidence="2">Uncharacterized MobA-related protein</fullName>
    </submittedName>
</protein>
<dbReference type="Proteomes" id="UP000003959">
    <property type="component" value="Unassembled WGS sequence"/>
</dbReference>
<proteinExistence type="predicted"/>
<dbReference type="GO" id="GO:0016779">
    <property type="term" value="F:nucleotidyltransferase activity"/>
    <property type="evidence" value="ECO:0007669"/>
    <property type="project" value="UniProtKB-ARBA"/>
</dbReference>
<dbReference type="InterPro" id="IPR025877">
    <property type="entry name" value="MobA-like_NTP_Trfase"/>
</dbReference>
<sequence length="217" mass="23807">MKITNSKLKITESNIAIIILAAGASTRMGRPKQLLPYQGCSLLRHTIETAMASVCKPVVVVLGANAQQIYSEVNQPSVTVVENLDWNLGMGSSIRRGILSLATCSETIDAAVITVCDQPFLSPEIINYLVAAYHDTGKPIVACQYADTLGVPVLFKHIFFSELATLDETVGAKKLINKYYNEVCSIPFPLGVIDIDTPRDYQKLEKNQEGQELRSFI</sequence>
<dbReference type="HOGENOM" id="CLU_061980_2_0_3"/>
<dbReference type="PANTHER" id="PTHR43777:SF1">
    <property type="entry name" value="MOLYBDENUM COFACTOR CYTIDYLYLTRANSFERASE"/>
    <property type="match status" value="1"/>
</dbReference>
<feature type="domain" description="MobA-like NTP transferase" evidence="1">
    <location>
        <begin position="18"/>
        <end position="179"/>
    </location>
</feature>
<reference evidence="3" key="1">
    <citation type="journal article" date="2011" name="Proc. Natl. Acad. Sci. U.S.A.">
        <title>Genomic insights into the physiology and ecology of the marine filamentous cyanobacterium Lyngbya majuscula.</title>
        <authorList>
            <person name="Jones A.C."/>
            <person name="Monroe E.A."/>
            <person name="Podell S."/>
            <person name="Hess W.R."/>
            <person name="Klages S."/>
            <person name="Esquenazi E."/>
            <person name="Niessen S."/>
            <person name="Hoover H."/>
            <person name="Rothmann M."/>
            <person name="Lasken R.S."/>
            <person name="Yates J.R.III."/>
            <person name="Reinhardt R."/>
            <person name="Kube M."/>
            <person name="Burkart M.D."/>
            <person name="Allen E.E."/>
            <person name="Dorrestein P.C."/>
            <person name="Gerwick W.H."/>
            <person name="Gerwick L."/>
        </authorList>
    </citation>
    <scope>NUCLEOTIDE SEQUENCE [LARGE SCALE GENOMIC DNA]</scope>
    <source>
        <strain evidence="3">3L</strain>
    </source>
</reference>
<keyword evidence="3" id="KW-1185">Reference proteome</keyword>
<dbReference type="Pfam" id="PF12804">
    <property type="entry name" value="NTP_transf_3"/>
    <property type="match status" value="1"/>
</dbReference>
<dbReference type="AlphaFoldDB" id="F4XSK1"/>
<dbReference type="EMBL" id="GL890923">
    <property type="protein sequence ID" value="EGJ32414.1"/>
    <property type="molecule type" value="Genomic_DNA"/>
</dbReference>
<evidence type="ECO:0000313" key="3">
    <source>
        <dbReference type="Proteomes" id="UP000003959"/>
    </source>
</evidence>